<evidence type="ECO:0000313" key="1">
    <source>
        <dbReference type="EMBL" id="CAB4664462.1"/>
    </source>
</evidence>
<accession>A0A6J6LS08</accession>
<dbReference type="AlphaFoldDB" id="A0A6J6LS08"/>
<dbReference type="EMBL" id="CAEZWM010000155">
    <property type="protein sequence ID" value="CAB4664462.1"/>
    <property type="molecule type" value="Genomic_DNA"/>
</dbReference>
<proteinExistence type="predicted"/>
<reference evidence="1" key="1">
    <citation type="submission" date="2020-05" db="EMBL/GenBank/DDBJ databases">
        <authorList>
            <person name="Chiriac C."/>
            <person name="Salcher M."/>
            <person name="Ghai R."/>
            <person name="Kavagutti S V."/>
        </authorList>
    </citation>
    <scope>NUCLEOTIDE SEQUENCE</scope>
</reference>
<protein>
    <submittedName>
        <fullName evidence="1">Unannotated protein</fullName>
    </submittedName>
</protein>
<sequence length="31" mass="3475">MTKRKTAVEKMAAQTEALETIEPQSLRGVRT</sequence>
<gene>
    <name evidence="1" type="ORF">UFOPK2242_01154</name>
</gene>
<organism evidence="1">
    <name type="scientific">freshwater metagenome</name>
    <dbReference type="NCBI Taxonomy" id="449393"/>
    <lineage>
        <taxon>unclassified sequences</taxon>
        <taxon>metagenomes</taxon>
        <taxon>ecological metagenomes</taxon>
    </lineage>
</organism>
<name>A0A6J6LS08_9ZZZZ</name>